<dbReference type="EMBL" id="CP020370">
    <property type="protein sequence ID" value="AUB81926.1"/>
    <property type="molecule type" value="Genomic_DNA"/>
</dbReference>
<proteinExistence type="predicted"/>
<dbReference type="CDD" id="cd12870">
    <property type="entry name" value="MqsA"/>
    <property type="match status" value="1"/>
</dbReference>
<gene>
    <name evidence="1" type="ORF">THSYN_13795</name>
</gene>
<dbReference type="NCBIfam" id="TIGR03831">
    <property type="entry name" value="YgiT_finger"/>
    <property type="match status" value="1"/>
</dbReference>
<dbReference type="RefSeq" id="WP_100919678.1">
    <property type="nucleotide sequence ID" value="NZ_CP020370.1"/>
</dbReference>
<evidence type="ECO:0000313" key="2">
    <source>
        <dbReference type="Proteomes" id="UP000232638"/>
    </source>
</evidence>
<dbReference type="InterPro" id="IPR022453">
    <property type="entry name" value="Znf_MqsA-type"/>
</dbReference>
<dbReference type="Gene3D" id="3.10.20.860">
    <property type="match status" value="1"/>
</dbReference>
<name>A0A2K8U8L7_9GAMM</name>
<dbReference type="OrthoDB" id="9812340at2"/>
<organism evidence="1 2">
    <name type="scientific">Candidatus Thiodictyon syntrophicum</name>
    <dbReference type="NCBI Taxonomy" id="1166950"/>
    <lineage>
        <taxon>Bacteria</taxon>
        <taxon>Pseudomonadati</taxon>
        <taxon>Pseudomonadota</taxon>
        <taxon>Gammaproteobacteria</taxon>
        <taxon>Chromatiales</taxon>
        <taxon>Chromatiaceae</taxon>
        <taxon>Thiodictyon</taxon>
    </lineage>
</organism>
<dbReference type="KEGG" id="tsy:THSYN_13795"/>
<protein>
    <submittedName>
        <fullName evidence="1">YgiT-type zinc finger domain-containing protein</fullName>
    </submittedName>
</protein>
<reference evidence="1 2" key="1">
    <citation type="submission" date="2017-03" db="EMBL/GenBank/DDBJ databases">
        <title>Complete genome sequence of Candidatus 'Thiodictyon syntrophicum' sp. nov. strain Cad16T, a photolithoautotroph purple sulfur bacterium isolated from an alpine meromictic lake.</title>
        <authorList>
            <person name="Luedin S.M."/>
            <person name="Pothier J.F."/>
            <person name="Danza F."/>
            <person name="Storelli N."/>
            <person name="Wittwer M."/>
            <person name="Tonolla M."/>
        </authorList>
    </citation>
    <scope>NUCLEOTIDE SEQUENCE [LARGE SCALE GENOMIC DNA]</scope>
    <source>
        <strain evidence="1 2">Cad16T</strain>
    </source>
</reference>
<dbReference type="Proteomes" id="UP000232638">
    <property type="component" value="Chromosome"/>
</dbReference>
<accession>A0A2K8U8L7</accession>
<dbReference type="AlphaFoldDB" id="A0A2K8U8L7"/>
<evidence type="ECO:0000313" key="1">
    <source>
        <dbReference type="EMBL" id="AUB81926.1"/>
    </source>
</evidence>
<sequence>MAQTLDQQCNFCGNRNLSATHTRYIHQQDGEMLIVEDVPCIECDYCGEQYFEIKTLKKIEADHLALAAHQKQPRRTLRVAVEDFHAL</sequence>
<keyword evidence="2" id="KW-1185">Reference proteome</keyword>